<gene>
    <name evidence="3" type="ORF">BN11_1710003</name>
</gene>
<keyword evidence="4" id="KW-1185">Reference proteome</keyword>
<name>W6JV52_9MICO</name>
<keyword evidence="2" id="KW-0812">Transmembrane</keyword>
<proteinExistence type="predicted"/>
<feature type="region of interest" description="Disordered" evidence="1">
    <location>
        <begin position="130"/>
        <end position="225"/>
    </location>
</feature>
<evidence type="ECO:0000256" key="2">
    <source>
        <dbReference type="SAM" id="Phobius"/>
    </source>
</evidence>
<dbReference type="EMBL" id="CAJA01000081">
    <property type="protein sequence ID" value="CCH72491.1"/>
    <property type="molecule type" value="Genomic_DNA"/>
</dbReference>
<accession>W6JV52</accession>
<reference evidence="3 4" key="1">
    <citation type="journal article" date="2013" name="ISME J.">
        <title>A metabolic model for members of the genus Tetrasphaera involved in enhanced biological phosphorus removal.</title>
        <authorList>
            <person name="Kristiansen R."/>
            <person name="Nguyen H.T.T."/>
            <person name="Saunders A.M."/>
            <person name="Nielsen J.L."/>
            <person name="Wimmer R."/>
            <person name="Le V.Q."/>
            <person name="McIlroy S.J."/>
            <person name="Petrovski S."/>
            <person name="Seviour R.J."/>
            <person name="Calteau A."/>
            <person name="Nielsen K.L."/>
            <person name="Nielsen P.H."/>
        </authorList>
    </citation>
    <scope>NUCLEOTIDE SEQUENCE [LARGE SCALE GENOMIC DNA]</scope>
    <source>
        <strain evidence="3 4">Ben110</strain>
    </source>
</reference>
<protein>
    <submittedName>
        <fullName evidence="3">Uncharacterized protein</fullName>
    </submittedName>
</protein>
<dbReference type="AlphaFoldDB" id="W6JV52"/>
<dbReference type="RefSeq" id="WP_048697851.1">
    <property type="nucleotide sequence ID" value="NZ_HG764815.1"/>
</dbReference>
<feature type="compositionally biased region" description="Polar residues" evidence="1">
    <location>
        <begin position="180"/>
        <end position="192"/>
    </location>
</feature>
<comment type="caution">
    <text evidence="3">The sequence shown here is derived from an EMBL/GenBank/DDBJ whole genome shotgun (WGS) entry which is preliminary data.</text>
</comment>
<feature type="compositionally biased region" description="Basic residues" evidence="1">
    <location>
        <begin position="163"/>
        <end position="173"/>
    </location>
</feature>
<keyword evidence="2" id="KW-0472">Membrane</keyword>
<evidence type="ECO:0000256" key="1">
    <source>
        <dbReference type="SAM" id="MobiDB-lite"/>
    </source>
</evidence>
<dbReference type="OrthoDB" id="5181251at2"/>
<evidence type="ECO:0000313" key="3">
    <source>
        <dbReference type="EMBL" id="CCH72491.1"/>
    </source>
</evidence>
<dbReference type="Proteomes" id="UP000035763">
    <property type="component" value="Unassembled WGS sequence"/>
</dbReference>
<evidence type="ECO:0000313" key="4">
    <source>
        <dbReference type="Proteomes" id="UP000035763"/>
    </source>
</evidence>
<organism evidence="3 4">
    <name type="scientific">Nostocoides australiense Ben110</name>
    <dbReference type="NCBI Taxonomy" id="1193182"/>
    <lineage>
        <taxon>Bacteria</taxon>
        <taxon>Bacillati</taxon>
        <taxon>Actinomycetota</taxon>
        <taxon>Actinomycetes</taxon>
        <taxon>Micrococcales</taxon>
        <taxon>Intrasporangiaceae</taxon>
        <taxon>Nostocoides</taxon>
    </lineage>
</organism>
<sequence>MSTTTNPRTSSGEAYEVVKWYTRARRFPQLIGKTPDGATIWGGPYTYTQVIAGVAFIVIGSKTTWLWGHFGLIGNALILLGCAYGLVVLLGRLPIGSRNPISVGSGAIRALSSPTQGHLGGAKVRIRRPRPSRSRLVINHNAPSLAEIQQRRANPTPPAPSRTRSRCLPRPRWSRPAPSQRPTADTVPSSTRLRPVPATTPRSSASPALTGVQRLLASSGATQED</sequence>
<dbReference type="STRING" id="1193182.BN11_1710003"/>
<feature type="transmembrane region" description="Helical" evidence="2">
    <location>
        <begin position="66"/>
        <end position="90"/>
    </location>
</feature>
<keyword evidence="2" id="KW-1133">Transmembrane helix</keyword>